<dbReference type="PANTHER" id="PTHR40465:SF1">
    <property type="entry name" value="DUF6534 DOMAIN-CONTAINING PROTEIN"/>
    <property type="match status" value="1"/>
</dbReference>
<dbReference type="AlphaFoldDB" id="W4JSI1"/>
<proteinExistence type="predicted"/>
<feature type="transmembrane region" description="Helical" evidence="1">
    <location>
        <begin position="37"/>
        <end position="58"/>
    </location>
</feature>
<feature type="non-terminal residue" evidence="2">
    <location>
        <position position="103"/>
    </location>
</feature>
<protein>
    <submittedName>
        <fullName evidence="2">Uncharacterized protein</fullName>
    </submittedName>
</protein>
<dbReference type="GeneID" id="20669172"/>
<dbReference type="OrthoDB" id="3223377at2759"/>
<feature type="transmembrane region" description="Helical" evidence="1">
    <location>
        <begin position="6"/>
        <end position="25"/>
    </location>
</feature>
<evidence type="ECO:0000313" key="2">
    <source>
        <dbReference type="EMBL" id="ETW76522.1"/>
    </source>
</evidence>
<dbReference type="Proteomes" id="UP000030671">
    <property type="component" value="Unassembled WGS sequence"/>
</dbReference>
<sequence>FLGALFNWGLYGVLTSQVYMYSYYYPKDRVQTKAMVYGLYIWEMVQTILFTIDAYNLYASGWGDPDKLLSLGMVWFSSTIMSGIADGVVQLFYAWRIFKLTQS</sequence>
<keyword evidence="1" id="KW-1133">Transmembrane helix</keyword>
<keyword evidence="1" id="KW-0812">Transmembrane</keyword>
<accession>W4JSI1</accession>
<dbReference type="EMBL" id="KI925464">
    <property type="protein sequence ID" value="ETW76522.1"/>
    <property type="molecule type" value="Genomic_DNA"/>
</dbReference>
<reference evidence="2 3" key="1">
    <citation type="journal article" date="2012" name="New Phytol.">
        <title>Insight into trade-off between wood decay and parasitism from the genome of a fungal forest pathogen.</title>
        <authorList>
            <person name="Olson A."/>
            <person name="Aerts A."/>
            <person name="Asiegbu F."/>
            <person name="Belbahri L."/>
            <person name="Bouzid O."/>
            <person name="Broberg A."/>
            <person name="Canback B."/>
            <person name="Coutinho P.M."/>
            <person name="Cullen D."/>
            <person name="Dalman K."/>
            <person name="Deflorio G."/>
            <person name="van Diepen L.T."/>
            <person name="Dunand C."/>
            <person name="Duplessis S."/>
            <person name="Durling M."/>
            <person name="Gonthier P."/>
            <person name="Grimwood J."/>
            <person name="Fossdal C.G."/>
            <person name="Hansson D."/>
            <person name="Henrissat B."/>
            <person name="Hietala A."/>
            <person name="Himmelstrand K."/>
            <person name="Hoffmeister D."/>
            <person name="Hogberg N."/>
            <person name="James T.Y."/>
            <person name="Karlsson M."/>
            <person name="Kohler A."/>
            <person name="Kues U."/>
            <person name="Lee Y.H."/>
            <person name="Lin Y.C."/>
            <person name="Lind M."/>
            <person name="Lindquist E."/>
            <person name="Lombard V."/>
            <person name="Lucas S."/>
            <person name="Lunden K."/>
            <person name="Morin E."/>
            <person name="Murat C."/>
            <person name="Park J."/>
            <person name="Raffaello T."/>
            <person name="Rouze P."/>
            <person name="Salamov A."/>
            <person name="Schmutz J."/>
            <person name="Solheim H."/>
            <person name="Stahlberg J."/>
            <person name="Velez H."/>
            <person name="de Vries R.P."/>
            <person name="Wiebenga A."/>
            <person name="Woodward S."/>
            <person name="Yakovlev I."/>
            <person name="Garbelotto M."/>
            <person name="Martin F."/>
            <person name="Grigoriev I.V."/>
            <person name="Stenlid J."/>
        </authorList>
    </citation>
    <scope>NUCLEOTIDE SEQUENCE [LARGE SCALE GENOMIC DNA]</scope>
    <source>
        <strain evidence="2 3">TC 32-1</strain>
    </source>
</reference>
<gene>
    <name evidence="2" type="ORF">HETIRDRAFT_247452</name>
</gene>
<feature type="transmembrane region" description="Helical" evidence="1">
    <location>
        <begin position="73"/>
        <end position="95"/>
    </location>
</feature>
<organism evidence="2 3">
    <name type="scientific">Heterobasidion irregulare (strain TC 32-1)</name>
    <dbReference type="NCBI Taxonomy" id="747525"/>
    <lineage>
        <taxon>Eukaryota</taxon>
        <taxon>Fungi</taxon>
        <taxon>Dikarya</taxon>
        <taxon>Basidiomycota</taxon>
        <taxon>Agaricomycotina</taxon>
        <taxon>Agaricomycetes</taxon>
        <taxon>Russulales</taxon>
        <taxon>Bondarzewiaceae</taxon>
        <taxon>Heterobasidion</taxon>
        <taxon>Heterobasidion annosum species complex</taxon>
    </lineage>
</organism>
<evidence type="ECO:0000313" key="3">
    <source>
        <dbReference type="Proteomes" id="UP000030671"/>
    </source>
</evidence>
<dbReference type="RefSeq" id="XP_009551414.1">
    <property type="nucleotide sequence ID" value="XM_009553119.1"/>
</dbReference>
<feature type="non-terminal residue" evidence="2">
    <location>
        <position position="1"/>
    </location>
</feature>
<evidence type="ECO:0000256" key="1">
    <source>
        <dbReference type="SAM" id="Phobius"/>
    </source>
</evidence>
<dbReference type="KEGG" id="hir:HETIRDRAFT_247452"/>
<name>W4JSI1_HETIT</name>
<keyword evidence="3" id="KW-1185">Reference proteome</keyword>
<dbReference type="HOGENOM" id="CLU_046025_16_2_1"/>
<dbReference type="InParanoid" id="W4JSI1"/>
<keyword evidence="1" id="KW-0472">Membrane</keyword>
<dbReference type="PANTHER" id="PTHR40465">
    <property type="entry name" value="CHROMOSOME 1, WHOLE GENOME SHOTGUN SEQUENCE"/>
    <property type="match status" value="1"/>
</dbReference>